<gene>
    <name evidence="6" type="ORF">E9998_02550</name>
</gene>
<dbReference type="Pfam" id="PF00440">
    <property type="entry name" value="TetR_N"/>
    <property type="match status" value="1"/>
</dbReference>
<keyword evidence="7" id="KW-1185">Reference proteome</keyword>
<dbReference type="Pfam" id="PF13305">
    <property type="entry name" value="TetR_C_33"/>
    <property type="match status" value="1"/>
</dbReference>
<dbReference type="OrthoDB" id="3210322at2"/>
<dbReference type="AlphaFoldDB" id="A0A4S8PKI5"/>
<dbReference type="PANTHER" id="PTHR30055:SF234">
    <property type="entry name" value="HTH-TYPE TRANSCRIPTIONAL REGULATOR BETI"/>
    <property type="match status" value="1"/>
</dbReference>
<evidence type="ECO:0000256" key="4">
    <source>
        <dbReference type="PROSITE-ProRule" id="PRU00335"/>
    </source>
</evidence>
<evidence type="ECO:0000313" key="7">
    <source>
        <dbReference type="Proteomes" id="UP000305792"/>
    </source>
</evidence>
<protein>
    <submittedName>
        <fullName evidence="6">TetR/AcrR family transcriptional regulator</fullName>
    </submittedName>
</protein>
<dbReference type="Proteomes" id="UP000305792">
    <property type="component" value="Unassembled WGS sequence"/>
</dbReference>
<feature type="domain" description="HTH tetR-type" evidence="5">
    <location>
        <begin position="17"/>
        <end position="77"/>
    </location>
</feature>
<keyword evidence="1" id="KW-0805">Transcription regulation</keyword>
<reference evidence="6 7" key="1">
    <citation type="journal article" date="2018" name="Int. J. Syst. Evol. Microbiol.">
        <title>Glycomyces paridis sp. nov., isolated from the medicinal plant Paris polyphylla.</title>
        <authorList>
            <person name="Fang X.M."/>
            <person name="Bai J.L."/>
            <person name="Su J."/>
            <person name="Zhao L.L."/>
            <person name="Liu H.Y."/>
            <person name="Ma B.P."/>
            <person name="Zhang Y.Q."/>
            <person name="Yu L.Y."/>
        </authorList>
    </citation>
    <scope>NUCLEOTIDE SEQUENCE [LARGE SCALE GENOMIC DNA]</scope>
    <source>
        <strain evidence="6 7">CPCC 204357</strain>
    </source>
</reference>
<keyword evidence="2 4" id="KW-0238">DNA-binding</keyword>
<evidence type="ECO:0000256" key="1">
    <source>
        <dbReference type="ARBA" id="ARBA00023015"/>
    </source>
</evidence>
<evidence type="ECO:0000256" key="3">
    <source>
        <dbReference type="ARBA" id="ARBA00023163"/>
    </source>
</evidence>
<dbReference type="InterPro" id="IPR050109">
    <property type="entry name" value="HTH-type_TetR-like_transc_reg"/>
</dbReference>
<dbReference type="PROSITE" id="PS50977">
    <property type="entry name" value="HTH_TETR_2"/>
    <property type="match status" value="1"/>
</dbReference>
<feature type="DNA-binding region" description="H-T-H motif" evidence="4">
    <location>
        <begin position="40"/>
        <end position="59"/>
    </location>
</feature>
<accession>A0A4S8PKI5</accession>
<dbReference type="RefSeq" id="WP_136528146.1">
    <property type="nucleotide sequence ID" value="NZ_STGX01000002.1"/>
</dbReference>
<evidence type="ECO:0000313" key="6">
    <source>
        <dbReference type="EMBL" id="THV31273.1"/>
    </source>
</evidence>
<dbReference type="GO" id="GO:0003700">
    <property type="term" value="F:DNA-binding transcription factor activity"/>
    <property type="evidence" value="ECO:0007669"/>
    <property type="project" value="TreeGrafter"/>
</dbReference>
<comment type="caution">
    <text evidence="6">The sequence shown here is derived from an EMBL/GenBank/DDBJ whole genome shotgun (WGS) entry which is preliminary data.</text>
</comment>
<dbReference type="InterPro" id="IPR036271">
    <property type="entry name" value="Tet_transcr_reg_TetR-rel_C_sf"/>
</dbReference>
<proteinExistence type="predicted"/>
<name>A0A4S8PKI5_9ACTN</name>
<dbReference type="GO" id="GO:0000976">
    <property type="term" value="F:transcription cis-regulatory region binding"/>
    <property type="evidence" value="ECO:0007669"/>
    <property type="project" value="TreeGrafter"/>
</dbReference>
<sequence length="256" mass="28340">MTSNTAGGPTRRERMRAETIAEIKTSARSQLEEAGPSGVSLRAIARDVGVTPAALYRYFDSLDALLIELCCDFYDELIADTRAAMDASPPQAHLDRMKAWVWAFRTWAVANRRRFELMISYPEGNGALMVNGAQLEQAPENVDRVTLKSLEHSQLCGRELAAFWRQTEAEGGGAPGGPPMPEVSDALARELQDKCTTFIVGEPVPLPWIFSFTSAWVRVFGLVVMEAFGSLPVQENVDEFYKTQIMAMLRDFGIEG</sequence>
<dbReference type="SUPFAM" id="SSF48498">
    <property type="entry name" value="Tetracyclin repressor-like, C-terminal domain"/>
    <property type="match status" value="1"/>
</dbReference>
<dbReference type="PANTHER" id="PTHR30055">
    <property type="entry name" value="HTH-TYPE TRANSCRIPTIONAL REGULATOR RUTR"/>
    <property type="match status" value="1"/>
</dbReference>
<dbReference type="InterPro" id="IPR009057">
    <property type="entry name" value="Homeodomain-like_sf"/>
</dbReference>
<dbReference type="SUPFAM" id="SSF46689">
    <property type="entry name" value="Homeodomain-like"/>
    <property type="match status" value="1"/>
</dbReference>
<evidence type="ECO:0000259" key="5">
    <source>
        <dbReference type="PROSITE" id="PS50977"/>
    </source>
</evidence>
<dbReference type="InterPro" id="IPR001647">
    <property type="entry name" value="HTH_TetR"/>
</dbReference>
<dbReference type="EMBL" id="STGX01000002">
    <property type="protein sequence ID" value="THV31273.1"/>
    <property type="molecule type" value="Genomic_DNA"/>
</dbReference>
<organism evidence="6 7">
    <name type="scientific">Glycomyces paridis</name>
    <dbReference type="NCBI Taxonomy" id="2126555"/>
    <lineage>
        <taxon>Bacteria</taxon>
        <taxon>Bacillati</taxon>
        <taxon>Actinomycetota</taxon>
        <taxon>Actinomycetes</taxon>
        <taxon>Glycomycetales</taxon>
        <taxon>Glycomycetaceae</taxon>
        <taxon>Glycomyces</taxon>
    </lineage>
</organism>
<dbReference type="Gene3D" id="1.10.357.10">
    <property type="entry name" value="Tetracycline Repressor, domain 2"/>
    <property type="match status" value="1"/>
</dbReference>
<dbReference type="InterPro" id="IPR025996">
    <property type="entry name" value="MT1864/Rv1816-like_C"/>
</dbReference>
<keyword evidence="3" id="KW-0804">Transcription</keyword>
<evidence type="ECO:0000256" key="2">
    <source>
        <dbReference type="ARBA" id="ARBA00023125"/>
    </source>
</evidence>